<dbReference type="Gene3D" id="3.40.50.300">
    <property type="entry name" value="P-loop containing nucleotide triphosphate hydrolases"/>
    <property type="match status" value="1"/>
</dbReference>
<evidence type="ECO:0000313" key="10">
    <source>
        <dbReference type="Proteomes" id="UP000466024"/>
    </source>
</evidence>
<dbReference type="InterPro" id="IPR001789">
    <property type="entry name" value="Sig_transdc_resp-reg_receiver"/>
</dbReference>
<dbReference type="Pfam" id="PF00158">
    <property type="entry name" value="Sigma54_activat"/>
    <property type="match status" value="1"/>
</dbReference>
<accession>A0A640WI73</accession>
<evidence type="ECO:0000256" key="5">
    <source>
        <dbReference type="ARBA" id="ARBA00023163"/>
    </source>
</evidence>
<keyword evidence="5" id="KW-0804">Transcription</keyword>
<dbReference type="GO" id="GO:0043565">
    <property type="term" value="F:sequence-specific DNA binding"/>
    <property type="evidence" value="ECO:0007669"/>
    <property type="project" value="InterPro"/>
</dbReference>
<dbReference type="InterPro" id="IPR058031">
    <property type="entry name" value="AAA_lid_NorR"/>
</dbReference>
<keyword evidence="1" id="KW-0547">Nucleotide-binding</keyword>
<evidence type="ECO:0000256" key="1">
    <source>
        <dbReference type="ARBA" id="ARBA00022741"/>
    </source>
</evidence>
<dbReference type="InterPro" id="IPR002197">
    <property type="entry name" value="HTH_Fis"/>
</dbReference>
<dbReference type="Gene3D" id="1.10.10.60">
    <property type="entry name" value="Homeodomain-like"/>
    <property type="match status" value="1"/>
</dbReference>
<keyword evidence="4" id="KW-0238">DNA-binding</keyword>
<protein>
    <submittedName>
        <fullName evidence="9">Sigma-54-dependent Fis family transcriptional regulator</fullName>
    </submittedName>
</protein>
<dbReference type="GO" id="GO:0000160">
    <property type="term" value="P:phosphorelay signal transduction system"/>
    <property type="evidence" value="ECO:0007669"/>
    <property type="project" value="InterPro"/>
</dbReference>
<gene>
    <name evidence="9" type="ORF">F0A16_00590</name>
</gene>
<dbReference type="Proteomes" id="UP000466024">
    <property type="component" value="Unassembled WGS sequence"/>
</dbReference>
<evidence type="ECO:0000256" key="3">
    <source>
        <dbReference type="ARBA" id="ARBA00023015"/>
    </source>
</evidence>
<dbReference type="InterPro" id="IPR027417">
    <property type="entry name" value="P-loop_NTPase"/>
</dbReference>
<organism evidence="9 10">
    <name type="scientific">Salinicola corii</name>
    <dbReference type="NCBI Taxonomy" id="2606937"/>
    <lineage>
        <taxon>Bacteria</taxon>
        <taxon>Pseudomonadati</taxon>
        <taxon>Pseudomonadota</taxon>
        <taxon>Gammaproteobacteria</taxon>
        <taxon>Oceanospirillales</taxon>
        <taxon>Halomonadaceae</taxon>
        <taxon>Salinicola</taxon>
    </lineage>
</organism>
<dbReference type="SUPFAM" id="SSF46689">
    <property type="entry name" value="Homeodomain-like"/>
    <property type="match status" value="1"/>
</dbReference>
<dbReference type="Gene3D" id="1.10.8.60">
    <property type="match status" value="1"/>
</dbReference>
<dbReference type="CDD" id="cd00009">
    <property type="entry name" value="AAA"/>
    <property type="match status" value="1"/>
</dbReference>
<dbReference type="EMBL" id="VTPX01000001">
    <property type="protein sequence ID" value="KAA0020343.1"/>
    <property type="molecule type" value="Genomic_DNA"/>
</dbReference>
<dbReference type="SUPFAM" id="SSF52540">
    <property type="entry name" value="P-loop containing nucleoside triphosphate hydrolases"/>
    <property type="match status" value="1"/>
</dbReference>
<keyword evidence="6" id="KW-0597">Phosphoprotein</keyword>
<dbReference type="Pfam" id="PF02954">
    <property type="entry name" value="HTH_8"/>
    <property type="match status" value="1"/>
</dbReference>
<dbReference type="SMART" id="SM00448">
    <property type="entry name" value="REC"/>
    <property type="match status" value="1"/>
</dbReference>
<dbReference type="SMART" id="SM00382">
    <property type="entry name" value="AAA"/>
    <property type="match status" value="1"/>
</dbReference>
<dbReference type="PROSITE" id="PS50045">
    <property type="entry name" value="SIGMA54_INTERACT_4"/>
    <property type="match status" value="1"/>
</dbReference>
<dbReference type="PANTHER" id="PTHR32071">
    <property type="entry name" value="TRANSCRIPTIONAL REGULATORY PROTEIN"/>
    <property type="match status" value="1"/>
</dbReference>
<dbReference type="Gene3D" id="3.40.50.2300">
    <property type="match status" value="1"/>
</dbReference>
<dbReference type="InterPro" id="IPR002078">
    <property type="entry name" value="Sigma_54_int"/>
</dbReference>
<reference evidence="9 10" key="1">
    <citation type="submission" date="2019-08" db="EMBL/GenBank/DDBJ databases">
        <title>Bioinformatics analysis of the strain L3 and L5.</title>
        <authorList>
            <person name="Li X."/>
        </authorList>
    </citation>
    <scope>NUCLEOTIDE SEQUENCE [LARGE SCALE GENOMIC DNA]</scope>
    <source>
        <strain evidence="9 10">L3</strain>
    </source>
</reference>
<keyword evidence="2" id="KW-0067">ATP-binding</keyword>
<evidence type="ECO:0000313" key="9">
    <source>
        <dbReference type="EMBL" id="KAA0020343.1"/>
    </source>
</evidence>
<evidence type="ECO:0000256" key="6">
    <source>
        <dbReference type="PROSITE-ProRule" id="PRU00169"/>
    </source>
</evidence>
<dbReference type="InterPro" id="IPR025943">
    <property type="entry name" value="Sigma_54_int_dom_ATP-bd_2"/>
</dbReference>
<feature type="domain" description="Response regulatory" evidence="8">
    <location>
        <begin position="9"/>
        <end position="124"/>
    </location>
</feature>
<evidence type="ECO:0000259" key="8">
    <source>
        <dbReference type="PROSITE" id="PS50110"/>
    </source>
</evidence>
<dbReference type="CDD" id="cd00156">
    <property type="entry name" value="REC"/>
    <property type="match status" value="1"/>
</dbReference>
<evidence type="ECO:0000256" key="4">
    <source>
        <dbReference type="ARBA" id="ARBA00023125"/>
    </source>
</evidence>
<comment type="caution">
    <text evidence="9">The sequence shown here is derived from an EMBL/GenBank/DDBJ whole genome shotgun (WGS) entry which is preliminary data.</text>
</comment>
<dbReference type="Pfam" id="PF00072">
    <property type="entry name" value="Response_reg"/>
    <property type="match status" value="1"/>
</dbReference>
<evidence type="ECO:0000259" key="7">
    <source>
        <dbReference type="PROSITE" id="PS50045"/>
    </source>
</evidence>
<dbReference type="SUPFAM" id="SSF52172">
    <property type="entry name" value="CheY-like"/>
    <property type="match status" value="1"/>
</dbReference>
<dbReference type="FunFam" id="3.40.50.300:FF:000006">
    <property type="entry name" value="DNA-binding transcriptional regulator NtrC"/>
    <property type="match status" value="1"/>
</dbReference>
<dbReference type="PROSITE" id="PS50110">
    <property type="entry name" value="RESPONSE_REGULATORY"/>
    <property type="match status" value="1"/>
</dbReference>
<dbReference type="GO" id="GO:0005524">
    <property type="term" value="F:ATP binding"/>
    <property type="evidence" value="ECO:0007669"/>
    <property type="project" value="UniProtKB-KW"/>
</dbReference>
<dbReference type="InterPro" id="IPR011006">
    <property type="entry name" value="CheY-like_superfamily"/>
</dbReference>
<dbReference type="Pfam" id="PF25601">
    <property type="entry name" value="AAA_lid_14"/>
    <property type="match status" value="1"/>
</dbReference>
<dbReference type="AlphaFoldDB" id="A0A640WI73"/>
<keyword evidence="3" id="KW-0805">Transcription regulation</keyword>
<dbReference type="InterPro" id="IPR009057">
    <property type="entry name" value="Homeodomain-like_sf"/>
</dbReference>
<dbReference type="PRINTS" id="PR01590">
    <property type="entry name" value="HTHFIS"/>
</dbReference>
<keyword evidence="10" id="KW-1185">Reference proteome</keyword>
<evidence type="ECO:0000256" key="2">
    <source>
        <dbReference type="ARBA" id="ARBA00022840"/>
    </source>
</evidence>
<feature type="domain" description="Sigma-54 factor interaction" evidence="7">
    <location>
        <begin position="148"/>
        <end position="377"/>
    </location>
</feature>
<feature type="modified residue" description="4-aspartylphosphate" evidence="6">
    <location>
        <position position="58"/>
    </location>
</feature>
<dbReference type="PROSITE" id="PS00676">
    <property type="entry name" value="SIGMA54_INTERACT_2"/>
    <property type="match status" value="1"/>
</dbReference>
<dbReference type="InterPro" id="IPR003593">
    <property type="entry name" value="AAA+_ATPase"/>
</dbReference>
<dbReference type="PANTHER" id="PTHR32071:SF14">
    <property type="entry name" value="TRANSCRIPTIONAL REGULATORY PROTEIN RTCR"/>
    <property type="match status" value="1"/>
</dbReference>
<proteinExistence type="predicted"/>
<dbReference type="GO" id="GO:0006355">
    <property type="term" value="P:regulation of DNA-templated transcription"/>
    <property type="evidence" value="ECO:0007669"/>
    <property type="project" value="InterPro"/>
</dbReference>
<name>A0A640WI73_9GAMM</name>
<dbReference type="PROSITE" id="PS00688">
    <property type="entry name" value="SIGMA54_INTERACT_3"/>
    <property type="match status" value="1"/>
</dbReference>
<dbReference type="InterPro" id="IPR025944">
    <property type="entry name" value="Sigma_54_int_dom_CS"/>
</dbReference>
<sequence>MKRIETMSTILLVEDDAALAELIEEEVRDQGHETVVTAEAEAALKQLSGRQFDLVVSDVRLSGEMSGIELLQRSRDLTEPPPFIVITAFGTIEQAVHCLHLGADDFLTKPIELDELATAIDRVLTRRAVTAHFDRSRHAATTREYHGMLSGSSAMHNLFDQIGKLAASDAPTLVQGESGTGKELVARALHADSRRQRGPFVAVNCASISPELMESEFFGHRRGAFTGAASQREGYFAEADGGTLFLDEIGEMSLALQGKLLRAIQESAIRPLGADRDRSVDVRIVAATNRQLEVAVAENQFRQDLFYRLETLTLKVLPLRERGRDKEILAHHFIETLASAQGKAIREVDPLLITALLDYAFPGNIRELENAITRCVTLAVDGVLSAEDLPSRMREPVDADRQTVIEVEKRPNDWQTLKSLEAGYIRKVLEATEGNKRRTAEILGISRKTLYRKLEDA</sequence>